<feature type="region of interest" description="Disordered" evidence="4">
    <location>
        <begin position="1"/>
        <end position="73"/>
    </location>
</feature>
<dbReference type="PROSITE" id="PS50303">
    <property type="entry name" value="PUM_HD"/>
    <property type="match status" value="1"/>
</dbReference>
<name>A0A2P2HXV4_9CRUS</name>
<dbReference type="PROSITE" id="PS50302">
    <property type="entry name" value="PUM"/>
    <property type="match status" value="1"/>
</dbReference>
<dbReference type="GO" id="GO:0006417">
    <property type="term" value="P:regulation of translation"/>
    <property type="evidence" value="ECO:0007669"/>
    <property type="project" value="TreeGrafter"/>
</dbReference>
<dbReference type="SMART" id="SM00025">
    <property type="entry name" value="Pumilio"/>
    <property type="match status" value="4"/>
</dbReference>
<feature type="repeat" description="Pumilio" evidence="3">
    <location>
        <begin position="183"/>
        <end position="220"/>
    </location>
</feature>
<dbReference type="InterPro" id="IPR016024">
    <property type="entry name" value="ARM-type_fold"/>
</dbReference>
<dbReference type="Gene3D" id="1.25.10.10">
    <property type="entry name" value="Leucine-rich Repeat Variant"/>
    <property type="match status" value="1"/>
</dbReference>
<dbReference type="PANTHER" id="PTHR13389:SF0">
    <property type="entry name" value="PUMILIO HOMOLOG 3"/>
    <property type="match status" value="1"/>
</dbReference>
<accession>A0A2P2HXV4</accession>
<dbReference type="AlphaFoldDB" id="A0A2P2HXV4"/>
<feature type="compositionally biased region" description="Acidic residues" evidence="4">
    <location>
        <begin position="655"/>
        <end position="667"/>
    </location>
</feature>
<dbReference type="PANTHER" id="PTHR13389">
    <property type="entry name" value="PUMILIO HOMOLOG 3"/>
    <property type="match status" value="1"/>
</dbReference>
<feature type="compositionally biased region" description="Acidic residues" evidence="4">
    <location>
        <begin position="675"/>
        <end position="723"/>
    </location>
</feature>
<evidence type="ECO:0000256" key="2">
    <source>
        <dbReference type="ARBA" id="ARBA00022884"/>
    </source>
</evidence>
<feature type="domain" description="PUM-HD" evidence="5">
    <location>
        <begin position="119"/>
        <end position="481"/>
    </location>
</feature>
<evidence type="ECO:0000256" key="1">
    <source>
        <dbReference type="ARBA" id="ARBA00022737"/>
    </source>
</evidence>
<feature type="compositionally biased region" description="Basic and acidic residues" evidence="4">
    <location>
        <begin position="1"/>
        <end position="23"/>
    </location>
</feature>
<dbReference type="GO" id="GO:0003729">
    <property type="term" value="F:mRNA binding"/>
    <property type="evidence" value="ECO:0007669"/>
    <property type="project" value="TreeGrafter"/>
</dbReference>
<dbReference type="Pfam" id="PF00806">
    <property type="entry name" value="PUF"/>
    <property type="match status" value="1"/>
</dbReference>
<evidence type="ECO:0000256" key="3">
    <source>
        <dbReference type="PROSITE-ProRule" id="PRU00317"/>
    </source>
</evidence>
<dbReference type="InterPro" id="IPR040059">
    <property type="entry name" value="PUM3"/>
</dbReference>
<dbReference type="InterPro" id="IPR001313">
    <property type="entry name" value="Pumilio_RNA-bd_rpt"/>
</dbReference>
<dbReference type="EMBL" id="IACF01000702">
    <property type="protein sequence ID" value="LAB66460.1"/>
    <property type="molecule type" value="mRNA"/>
</dbReference>
<dbReference type="InterPro" id="IPR012959">
    <property type="entry name" value="CPL_dom"/>
</dbReference>
<keyword evidence="2" id="KW-0694">RNA-binding</keyword>
<protein>
    <submittedName>
        <fullName evidence="6">Pumilio homolog 3-like</fullName>
    </submittedName>
</protein>
<dbReference type="InterPro" id="IPR033133">
    <property type="entry name" value="PUM-HD"/>
</dbReference>
<evidence type="ECO:0000313" key="6">
    <source>
        <dbReference type="EMBL" id="LAB66460.1"/>
    </source>
</evidence>
<feature type="compositionally biased region" description="Basic and acidic residues" evidence="4">
    <location>
        <begin position="30"/>
        <end position="48"/>
    </location>
</feature>
<dbReference type="Pfam" id="PF08144">
    <property type="entry name" value="CPL"/>
    <property type="match status" value="1"/>
</dbReference>
<feature type="region of interest" description="Disordered" evidence="4">
    <location>
        <begin position="626"/>
        <end position="745"/>
    </location>
</feature>
<proteinExistence type="evidence at transcript level"/>
<dbReference type="InterPro" id="IPR011989">
    <property type="entry name" value="ARM-like"/>
</dbReference>
<feature type="compositionally biased region" description="Acidic residues" evidence="4">
    <location>
        <begin position="633"/>
        <end position="647"/>
    </location>
</feature>
<evidence type="ECO:0000256" key="4">
    <source>
        <dbReference type="SAM" id="MobiDB-lite"/>
    </source>
</evidence>
<reference evidence="6" key="1">
    <citation type="journal article" date="2018" name="Biosci. Biotechnol. Biochem.">
        <title>Polysaccharide hydrolase of the hadal zone amphipods Hirondellea gigas.</title>
        <authorList>
            <person name="Kobayashi H."/>
            <person name="Nagahama T."/>
            <person name="Arai W."/>
            <person name="Sasagawa Y."/>
            <person name="Umeda M."/>
            <person name="Hayashi T."/>
            <person name="Nikaido I."/>
            <person name="Watanabe H."/>
            <person name="Oguri K."/>
            <person name="Kitazato H."/>
            <person name="Fujioka K."/>
            <person name="Kido Y."/>
            <person name="Takami H."/>
        </authorList>
    </citation>
    <scope>NUCLEOTIDE SEQUENCE</scope>
    <source>
        <tissue evidence="6">Whole body</tissue>
    </source>
</reference>
<organism evidence="6">
    <name type="scientific">Hirondellea gigas</name>
    <dbReference type="NCBI Taxonomy" id="1518452"/>
    <lineage>
        <taxon>Eukaryota</taxon>
        <taxon>Metazoa</taxon>
        <taxon>Ecdysozoa</taxon>
        <taxon>Arthropoda</taxon>
        <taxon>Crustacea</taxon>
        <taxon>Multicrustacea</taxon>
        <taxon>Malacostraca</taxon>
        <taxon>Eumalacostraca</taxon>
        <taxon>Peracarida</taxon>
        <taxon>Amphipoda</taxon>
        <taxon>Amphilochidea</taxon>
        <taxon>Lysianassida</taxon>
        <taxon>Lysianassidira</taxon>
        <taxon>Lysianassoidea</taxon>
        <taxon>Lysianassidae</taxon>
        <taxon>Hirondellea</taxon>
    </lineage>
</organism>
<evidence type="ECO:0000259" key="5">
    <source>
        <dbReference type="PROSITE" id="PS50303"/>
    </source>
</evidence>
<sequence length="745" mass="85135">MTLENKSSENKFPKLDRASNEHIKKFKKSKGAEYGDAVHKRKTDDADGKFGQGHLKKQRFDDSGKNFKNKAGFKHGKFDHQKRLEKPDWNKMRQDTKERKKKRKQRNVGGEELYDTFTKAVKLWEELRHSNCSKARRLDLCREVSQLFSGVVKVWIKQASGIRMAEHLVTYGDEKVRKLLFDEINSKVQILEIMKDTHSQHFLQKMLRHGNKEQRQAIIAATEGQVVKLTKHTIACQVIELAYSEFASAAQRATMMQEFFGPHFVYFKEEGIKCLADVLKKYPNKKEAVMKDLQKGLQAIMQKGIFNNTLILSLLREYLTFCEQQEKQTVIESLEDGLLPVIHNRDGSRIAMLCLWNGSAKQRKTIIKSFKDHMFEVATWDHSFMVLLAAMDCIDDTKFLGKAVLDPLMKESGKLLESEIGTRVFRYMILGRNTTYFHPDVLNVLKQGDCNPYSKKDASIRRQEILTHVGKGLLETILRNLEYWCRNPQWTLFLGPAMYALPSADLKRTAYEALAKHCAEKMPPEVNSLMDIAHSAKMLNYMIAKDVENKKNKMPLFSLLLLKHAHENLVKWLSCNRGCFLCVRLLETGVGRVVVAVHDLLHNHRSKIAKMSDTTKGAEILMQKLEQTKDVVESEDELEENDEMIDGDNDKTNNDEEEDNEDGDVEMAGDNVEQSGDEDNEESGSEDAEESGEENDEEAADENDVESCGEDDEESCGEDEEEEITFKKSAGSGKVSDSDDDSDDE</sequence>
<dbReference type="SUPFAM" id="SSF48371">
    <property type="entry name" value="ARM repeat"/>
    <property type="match status" value="1"/>
</dbReference>
<keyword evidence="1" id="KW-0677">Repeat</keyword>
<dbReference type="GO" id="GO:0005730">
    <property type="term" value="C:nucleolus"/>
    <property type="evidence" value="ECO:0007669"/>
    <property type="project" value="TreeGrafter"/>
</dbReference>